<dbReference type="AlphaFoldDB" id="A0A916T4L1"/>
<dbReference type="InterPro" id="IPR014721">
    <property type="entry name" value="Ribsml_uS5_D2-typ_fold_subgr"/>
</dbReference>
<dbReference type="PANTHER" id="PTHR33992:SF1">
    <property type="entry name" value="RIBONUCLEASE P PROTEIN COMPONENT"/>
    <property type="match status" value="1"/>
</dbReference>
<dbReference type="GO" id="GO:0042781">
    <property type="term" value="F:3'-tRNA processing endoribonuclease activity"/>
    <property type="evidence" value="ECO:0007669"/>
    <property type="project" value="TreeGrafter"/>
</dbReference>
<dbReference type="Gene3D" id="3.30.230.10">
    <property type="match status" value="1"/>
</dbReference>
<evidence type="ECO:0000256" key="4">
    <source>
        <dbReference type="ARBA" id="ARBA00022801"/>
    </source>
</evidence>
<keyword evidence="3" id="KW-0255">Endonuclease</keyword>
<evidence type="ECO:0000313" key="6">
    <source>
        <dbReference type="EMBL" id="GGB31579.1"/>
    </source>
</evidence>
<keyword evidence="4" id="KW-0378">Hydrolase</keyword>
<dbReference type="EMBL" id="BMGC01000011">
    <property type="protein sequence ID" value="GGB31579.1"/>
    <property type="molecule type" value="Genomic_DNA"/>
</dbReference>
<dbReference type="Pfam" id="PF00825">
    <property type="entry name" value="Ribonuclease_P"/>
    <property type="match status" value="1"/>
</dbReference>
<keyword evidence="2" id="KW-0540">Nuclease</keyword>
<dbReference type="InterPro" id="IPR020568">
    <property type="entry name" value="Ribosomal_Su5_D2-typ_SF"/>
</dbReference>
<gene>
    <name evidence="6" type="ORF">GCM10011489_19730</name>
</gene>
<dbReference type="Proteomes" id="UP000621454">
    <property type="component" value="Unassembled WGS sequence"/>
</dbReference>
<dbReference type="SUPFAM" id="SSF54211">
    <property type="entry name" value="Ribosomal protein S5 domain 2-like"/>
    <property type="match status" value="1"/>
</dbReference>
<keyword evidence="5" id="KW-0694">RNA-binding</keyword>
<reference evidence="6" key="2">
    <citation type="submission" date="2020-09" db="EMBL/GenBank/DDBJ databases">
        <authorList>
            <person name="Sun Q."/>
            <person name="Zhou Y."/>
        </authorList>
    </citation>
    <scope>NUCLEOTIDE SEQUENCE</scope>
    <source>
        <strain evidence="6">CGMCC 1.12827</strain>
    </source>
</reference>
<name>A0A916T4L1_9ACTN</name>
<accession>A0A916T4L1</accession>
<protein>
    <submittedName>
        <fullName evidence="6">Uncharacterized protein</fullName>
    </submittedName>
</protein>
<comment type="caution">
    <text evidence="6">The sequence shown here is derived from an EMBL/GenBank/DDBJ whole genome shotgun (WGS) entry which is preliminary data.</text>
</comment>
<sequence length="118" mass="12318">MLIPPAEWPDVSGRRVDVATPAPARFGFIVSKKVGNAVTRHAVSRRLRVACASVAGDTVAEARVVIRAFPSAADRGVEDLTAQVRRALRKAAALSPAAVSADDAVDDSVDVSQKVGQS</sequence>
<reference evidence="6" key="1">
    <citation type="journal article" date="2014" name="Int. J. Syst. Evol. Microbiol.">
        <title>Complete genome sequence of Corynebacterium casei LMG S-19264T (=DSM 44701T), isolated from a smear-ripened cheese.</title>
        <authorList>
            <consortium name="US DOE Joint Genome Institute (JGI-PGF)"/>
            <person name="Walter F."/>
            <person name="Albersmeier A."/>
            <person name="Kalinowski J."/>
            <person name="Ruckert C."/>
        </authorList>
    </citation>
    <scope>NUCLEOTIDE SEQUENCE</scope>
    <source>
        <strain evidence="6">CGMCC 1.12827</strain>
    </source>
</reference>
<dbReference type="InterPro" id="IPR000100">
    <property type="entry name" value="RNase_P"/>
</dbReference>
<evidence type="ECO:0000256" key="3">
    <source>
        <dbReference type="ARBA" id="ARBA00022759"/>
    </source>
</evidence>
<dbReference type="GO" id="GO:0000049">
    <property type="term" value="F:tRNA binding"/>
    <property type="evidence" value="ECO:0007669"/>
    <property type="project" value="InterPro"/>
</dbReference>
<evidence type="ECO:0000256" key="1">
    <source>
        <dbReference type="ARBA" id="ARBA00022694"/>
    </source>
</evidence>
<keyword evidence="7" id="KW-1185">Reference proteome</keyword>
<evidence type="ECO:0000313" key="7">
    <source>
        <dbReference type="Proteomes" id="UP000621454"/>
    </source>
</evidence>
<proteinExistence type="predicted"/>
<evidence type="ECO:0000256" key="5">
    <source>
        <dbReference type="ARBA" id="ARBA00022884"/>
    </source>
</evidence>
<keyword evidence="1" id="KW-0819">tRNA processing</keyword>
<dbReference type="PANTHER" id="PTHR33992">
    <property type="entry name" value="RIBONUCLEASE P PROTEIN COMPONENT"/>
    <property type="match status" value="1"/>
</dbReference>
<dbReference type="GO" id="GO:0004526">
    <property type="term" value="F:ribonuclease P activity"/>
    <property type="evidence" value="ECO:0007669"/>
    <property type="project" value="InterPro"/>
</dbReference>
<organism evidence="6 7">
    <name type="scientific">Gordonia jinhuaensis</name>
    <dbReference type="NCBI Taxonomy" id="1517702"/>
    <lineage>
        <taxon>Bacteria</taxon>
        <taxon>Bacillati</taxon>
        <taxon>Actinomycetota</taxon>
        <taxon>Actinomycetes</taxon>
        <taxon>Mycobacteriales</taxon>
        <taxon>Gordoniaceae</taxon>
        <taxon>Gordonia</taxon>
    </lineage>
</organism>
<dbReference type="GO" id="GO:0030677">
    <property type="term" value="C:ribonuclease P complex"/>
    <property type="evidence" value="ECO:0007669"/>
    <property type="project" value="TreeGrafter"/>
</dbReference>
<evidence type="ECO:0000256" key="2">
    <source>
        <dbReference type="ARBA" id="ARBA00022722"/>
    </source>
</evidence>